<proteinExistence type="predicted"/>
<dbReference type="InParanoid" id="A0A804UA68"/>
<reference evidence="1" key="2">
    <citation type="submission" date="2019-07" db="EMBL/GenBank/DDBJ databases">
        <authorList>
            <person name="Seetharam A."/>
            <person name="Woodhouse M."/>
            <person name="Cannon E."/>
        </authorList>
    </citation>
    <scope>NUCLEOTIDE SEQUENCE [LARGE SCALE GENOMIC DNA]</scope>
    <source>
        <strain evidence="1">cv. B73</strain>
    </source>
</reference>
<sequence length="125" mass="13251">MLCPHCPCSFPCCKLSGNLQLGLHHRLFACSAAPDRRVTVKLHALPCVAFRCCCSRVVIAQVLSALNLPPFCSPAVDSLLVSLCCHSSLSSSSPSTLPLLALNKLSRLACFLRVTSRVPLASSGS</sequence>
<dbReference type="AlphaFoldDB" id="A0A804UA68"/>
<name>A0A804UA68_MAIZE</name>
<evidence type="ECO:0000313" key="2">
    <source>
        <dbReference type="Proteomes" id="UP000007305"/>
    </source>
</evidence>
<reference evidence="2" key="1">
    <citation type="journal article" date="2009" name="Science">
        <title>The B73 maize genome: complexity, diversity, and dynamics.</title>
        <authorList>
            <person name="Schnable P.S."/>
            <person name="Ware D."/>
            <person name="Fulton R.S."/>
            <person name="Stein J.C."/>
            <person name="Wei F."/>
            <person name="Pasternak S."/>
            <person name="Liang C."/>
            <person name="Zhang J."/>
            <person name="Fulton L."/>
            <person name="Graves T.A."/>
            <person name="Minx P."/>
            <person name="Reily A.D."/>
            <person name="Courtney L."/>
            <person name="Kruchowski S.S."/>
            <person name="Tomlinson C."/>
            <person name="Strong C."/>
            <person name="Delehaunty K."/>
            <person name="Fronick C."/>
            <person name="Courtney B."/>
            <person name="Rock S.M."/>
            <person name="Belter E."/>
            <person name="Du F."/>
            <person name="Kim K."/>
            <person name="Abbott R.M."/>
            <person name="Cotton M."/>
            <person name="Levy A."/>
            <person name="Marchetto P."/>
            <person name="Ochoa K."/>
            <person name="Jackson S.M."/>
            <person name="Gillam B."/>
            <person name="Chen W."/>
            <person name="Yan L."/>
            <person name="Higginbotham J."/>
            <person name="Cardenas M."/>
            <person name="Waligorski J."/>
            <person name="Applebaum E."/>
            <person name="Phelps L."/>
            <person name="Falcone J."/>
            <person name="Kanchi K."/>
            <person name="Thane T."/>
            <person name="Scimone A."/>
            <person name="Thane N."/>
            <person name="Henke J."/>
            <person name="Wang T."/>
            <person name="Ruppert J."/>
            <person name="Shah N."/>
            <person name="Rotter K."/>
            <person name="Hodges J."/>
            <person name="Ingenthron E."/>
            <person name="Cordes M."/>
            <person name="Kohlberg S."/>
            <person name="Sgro J."/>
            <person name="Delgado B."/>
            <person name="Mead K."/>
            <person name="Chinwalla A."/>
            <person name="Leonard S."/>
            <person name="Crouse K."/>
            <person name="Collura K."/>
            <person name="Kudrna D."/>
            <person name="Currie J."/>
            <person name="He R."/>
            <person name="Angelova A."/>
            <person name="Rajasekar S."/>
            <person name="Mueller T."/>
            <person name="Lomeli R."/>
            <person name="Scara G."/>
            <person name="Ko A."/>
            <person name="Delaney K."/>
            <person name="Wissotski M."/>
            <person name="Lopez G."/>
            <person name="Campos D."/>
            <person name="Braidotti M."/>
            <person name="Ashley E."/>
            <person name="Golser W."/>
            <person name="Kim H."/>
            <person name="Lee S."/>
            <person name="Lin J."/>
            <person name="Dujmic Z."/>
            <person name="Kim W."/>
            <person name="Talag J."/>
            <person name="Zuccolo A."/>
            <person name="Fan C."/>
            <person name="Sebastian A."/>
            <person name="Kramer M."/>
            <person name="Spiegel L."/>
            <person name="Nascimento L."/>
            <person name="Zutavern T."/>
            <person name="Miller B."/>
            <person name="Ambroise C."/>
            <person name="Muller S."/>
            <person name="Spooner W."/>
            <person name="Narechania A."/>
            <person name="Ren L."/>
            <person name="Wei S."/>
            <person name="Kumari S."/>
            <person name="Faga B."/>
            <person name="Levy M.J."/>
            <person name="McMahan L."/>
            <person name="Van Buren P."/>
            <person name="Vaughn M.W."/>
            <person name="Ying K."/>
            <person name="Yeh C.-T."/>
            <person name="Emrich S.J."/>
            <person name="Jia Y."/>
            <person name="Kalyanaraman A."/>
            <person name="Hsia A.-P."/>
            <person name="Barbazuk W.B."/>
            <person name="Baucom R.S."/>
            <person name="Brutnell T.P."/>
            <person name="Carpita N.C."/>
            <person name="Chaparro C."/>
            <person name="Chia J.-M."/>
            <person name="Deragon J.-M."/>
            <person name="Estill J.C."/>
            <person name="Fu Y."/>
            <person name="Jeddeloh J.A."/>
            <person name="Han Y."/>
            <person name="Lee H."/>
            <person name="Li P."/>
            <person name="Lisch D.R."/>
            <person name="Liu S."/>
            <person name="Liu Z."/>
            <person name="Nagel D.H."/>
            <person name="McCann M.C."/>
            <person name="SanMiguel P."/>
            <person name="Myers A.M."/>
            <person name="Nettleton D."/>
            <person name="Nguyen J."/>
            <person name="Penning B.W."/>
            <person name="Ponnala L."/>
            <person name="Schneider K.L."/>
            <person name="Schwartz D.C."/>
            <person name="Sharma A."/>
            <person name="Soderlund C."/>
            <person name="Springer N.M."/>
            <person name="Sun Q."/>
            <person name="Wang H."/>
            <person name="Waterman M."/>
            <person name="Westerman R."/>
            <person name="Wolfgruber T.K."/>
            <person name="Yang L."/>
            <person name="Yu Y."/>
            <person name="Zhang L."/>
            <person name="Zhou S."/>
            <person name="Zhu Q."/>
            <person name="Bennetzen J.L."/>
            <person name="Dawe R.K."/>
            <person name="Jiang J."/>
            <person name="Jiang N."/>
            <person name="Presting G.G."/>
            <person name="Wessler S.R."/>
            <person name="Aluru S."/>
            <person name="Martienssen R.A."/>
            <person name="Clifton S.W."/>
            <person name="McCombie W.R."/>
            <person name="Wing R.A."/>
            <person name="Wilson R.K."/>
        </authorList>
    </citation>
    <scope>NUCLEOTIDE SEQUENCE [LARGE SCALE GENOMIC DNA]</scope>
    <source>
        <strain evidence="2">cv. B73</strain>
    </source>
</reference>
<evidence type="ECO:0000313" key="1">
    <source>
        <dbReference type="EnsemblPlants" id="Zm00001eb268410_P001"/>
    </source>
</evidence>
<organism evidence="1 2">
    <name type="scientific">Zea mays</name>
    <name type="common">Maize</name>
    <dbReference type="NCBI Taxonomy" id="4577"/>
    <lineage>
        <taxon>Eukaryota</taxon>
        <taxon>Viridiplantae</taxon>
        <taxon>Streptophyta</taxon>
        <taxon>Embryophyta</taxon>
        <taxon>Tracheophyta</taxon>
        <taxon>Spermatophyta</taxon>
        <taxon>Magnoliopsida</taxon>
        <taxon>Liliopsida</taxon>
        <taxon>Poales</taxon>
        <taxon>Poaceae</taxon>
        <taxon>PACMAD clade</taxon>
        <taxon>Panicoideae</taxon>
        <taxon>Andropogonodae</taxon>
        <taxon>Andropogoneae</taxon>
        <taxon>Tripsacinae</taxon>
        <taxon>Zea</taxon>
    </lineage>
</organism>
<dbReference type="Proteomes" id="UP000007305">
    <property type="component" value="Chromosome 6"/>
</dbReference>
<dbReference type="Gramene" id="Zm00001eb268410_T001">
    <property type="protein sequence ID" value="Zm00001eb268410_P001"/>
    <property type="gene ID" value="Zm00001eb268410"/>
</dbReference>
<dbReference type="EnsemblPlants" id="Zm00001eb268410_T001">
    <property type="protein sequence ID" value="Zm00001eb268410_P001"/>
    <property type="gene ID" value="Zm00001eb268410"/>
</dbReference>
<reference evidence="1" key="3">
    <citation type="submission" date="2021-05" db="UniProtKB">
        <authorList>
            <consortium name="EnsemblPlants"/>
        </authorList>
    </citation>
    <scope>IDENTIFICATION</scope>
    <source>
        <strain evidence="1">cv. B73</strain>
    </source>
</reference>
<accession>A0A804UA68</accession>
<keyword evidence="2" id="KW-1185">Reference proteome</keyword>
<protein>
    <submittedName>
        <fullName evidence="1">Uncharacterized protein</fullName>
    </submittedName>
</protein>